<keyword evidence="1" id="KW-0812">Transmembrane</keyword>
<keyword evidence="1" id="KW-0472">Membrane</keyword>
<reference evidence="2 3" key="1">
    <citation type="submission" date="2019-03" db="EMBL/GenBank/DDBJ databases">
        <title>Genomic Encyclopedia of Archaeal and Bacterial Type Strains, Phase II (KMG-II): from individual species to whole genera.</title>
        <authorList>
            <person name="Goeker M."/>
        </authorList>
    </citation>
    <scope>NUCLEOTIDE SEQUENCE [LARGE SCALE GENOMIC DNA]</scope>
    <source>
        <strain evidence="2 3">DSM 24323</strain>
    </source>
</reference>
<name>A0A4R7J908_9ACTN</name>
<evidence type="ECO:0000313" key="2">
    <source>
        <dbReference type="EMBL" id="TDT33991.1"/>
    </source>
</evidence>
<proteinExistence type="predicted"/>
<gene>
    <name evidence="2" type="ORF">CLV29_1631</name>
</gene>
<protein>
    <submittedName>
        <fullName evidence="2">Uncharacterized protein DUF4233</fullName>
    </submittedName>
</protein>
<dbReference type="Proteomes" id="UP000295371">
    <property type="component" value="Unassembled WGS sequence"/>
</dbReference>
<accession>A0A4R7J908</accession>
<evidence type="ECO:0000313" key="3">
    <source>
        <dbReference type="Proteomes" id="UP000295371"/>
    </source>
</evidence>
<comment type="caution">
    <text evidence="2">The sequence shown here is derived from an EMBL/GenBank/DDBJ whole genome shotgun (WGS) entry which is preliminary data.</text>
</comment>
<feature type="transmembrane region" description="Helical" evidence="1">
    <location>
        <begin position="37"/>
        <end position="57"/>
    </location>
</feature>
<evidence type="ECO:0000256" key="1">
    <source>
        <dbReference type="SAM" id="Phobius"/>
    </source>
</evidence>
<feature type="transmembrane region" description="Helical" evidence="1">
    <location>
        <begin position="86"/>
        <end position="105"/>
    </location>
</feature>
<organism evidence="2 3">
    <name type="scientific">Naumannella halotolerans</name>
    <dbReference type="NCBI Taxonomy" id="993414"/>
    <lineage>
        <taxon>Bacteria</taxon>
        <taxon>Bacillati</taxon>
        <taxon>Actinomycetota</taxon>
        <taxon>Actinomycetes</taxon>
        <taxon>Propionibacteriales</taxon>
        <taxon>Propionibacteriaceae</taxon>
        <taxon>Naumannella</taxon>
    </lineage>
</organism>
<feature type="transmembrane region" description="Helical" evidence="1">
    <location>
        <begin position="64"/>
        <end position="80"/>
    </location>
</feature>
<dbReference type="AlphaFoldDB" id="A0A4R7J908"/>
<dbReference type="EMBL" id="SOAW01000001">
    <property type="protein sequence ID" value="TDT33991.1"/>
    <property type="molecule type" value="Genomic_DNA"/>
</dbReference>
<dbReference type="RefSeq" id="WP_208292809.1">
    <property type="nucleotide sequence ID" value="NZ_CP171129.1"/>
</dbReference>
<sequence length="116" mass="12226">MKLQPGNPMQSVLLTVLAFEVIVYGLSIFVLDRIAGLPIALAAALGGGVALLALLAAATLRRGTVGYVLGWLTQIVSIGLGFAQPAIWVMVALFGGLWVLCLILGRRLERNARDAV</sequence>
<keyword evidence="1" id="KW-1133">Transmembrane helix</keyword>
<dbReference type="Pfam" id="PF14017">
    <property type="entry name" value="DUF4233"/>
    <property type="match status" value="1"/>
</dbReference>
<keyword evidence="3" id="KW-1185">Reference proteome</keyword>
<feature type="transmembrane region" description="Helical" evidence="1">
    <location>
        <begin position="12"/>
        <end position="31"/>
    </location>
</feature>
<dbReference type="InterPro" id="IPR025327">
    <property type="entry name" value="DUF4233"/>
</dbReference>